<keyword evidence="3" id="KW-1185">Reference proteome</keyword>
<dbReference type="EMBL" id="BOMN01000041">
    <property type="protein sequence ID" value="GIE20663.1"/>
    <property type="molecule type" value="Genomic_DNA"/>
</dbReference>
<sequence length="52" mass="5885">MLDTDIRTAPLVDEDEPKGRFNRRRVIRVVAILTIGILAVLAVWQDPLYAGH</sequence>
<proteinExistence type="predicted"/>
<dbReference type="RefSeq" id="WP_203837798.1">
    <property type="nucleotide sequence ID" value="NZ_BAAATV010000008.1"/>
</dbReference>
<keyword evidence="1" id="KW-0472">Membrane</keyword>
<name>A0ABQ3ZQ90_9ACTN</name>
<keyword evidence="1" id="KW-0812">Transmembrane</keyword>
<organism evidence="2 3">
    <name type="scientific">Winogradskya humida</name>
    <dbReference type="NCBI Taxonomy" id="113566"/>
    <lineage>
        <taxon>Bacteria</taxon>
        <taxon>Bacillati</taxon>
        <taxon>Actinomycetota</taxon>
        <taxon>Actinomycetes</taxon>
        <taxon>Micromonosporales</taxon>
        <taxon>Micromonosporaceae</taxon>
        <taxon>Winogradskya</taxon>
    </lineage>
</organism>
<comment type="caution">
    <text evidence="2">The sequence shown here is derived from an EMBL/GenBank/DDBJ whole genome shotgun (WGS) entry which is preliminary data.</text>
</comment>
<feature type="transmembrane region" description="Helical" evidence="1">
    <location>
        <begin position="26"/>
        <end position="44"/>
    </location>
</feature>
<accession>A0ABQ3ZQ90</accession>
<gene>
    <name evidence="2" type="ORF">Ahu01nite_037650</name>
</gene>
<evidence type="ECO:0000313" key="2">
    <source>
        <dbReference type="EMBL" id="GIE20663.1"/>
    </source>
</evidence>
<dbReference type="Proteomes" id="UP000603200">
    <property type="component" value="Unassembled WGS sequence"/>
</dbReference>
<protein>
    <submittedName>
        <fullName evidence="2">Uncharacterized protein</fullName>
    </submittedName>
</protein>
<reference evidence="2 3" key="1">
    <citation type="submission" date="2021-01" db="EMBL/GenBank/DDBJ databases">
        <title>Whole genome shotgun sequence of Actinoplanes humidus NBRC 14915.</title>
        <authorList>
            <person name="Komaki H."/>
            <person name="Tamura T."/>
        </authorList>
    </citation>
    <scope>NUCLEOTIDE SEQUENCE [LARGE SCALE GENOMIC DNA]</scope>
    <source>
        <strain evidence="2 3">NBRC 14915</strain>
    </source>
</reference>
<evidence type="ECO:0000313" key="3">
    <source>
        <dbReference type="Proteomes" id="UP000603200"/>
    </source>
</evidence>
<keyword evidence="1" id="KW-1133">Transmembrane helix</keyword>
<evidence type="ECO:0000256" key="1">
    <source>
        <dbReference type="SAM" id="Phobius"/>
    </source>
</evidence>